<evidence type="ECO:0000313" key="1">
    <source>
        <dbReference type="EMBL" id="AYQ72430.1"/>
    </source>
</evidence>
<reference evidence="1 2" key="1">
    <citation type="submission" date="2018-10" db="EMBL/GenBank/DDBJ databases">
        <title>Genome Sequence of Cohnella sp.</title>
        <authorList>
            <person name="Srinivasan S."/>
            <person name="Kim M.K."/>
        </authorList>
    </citation>
    <scope>NUCLEOTIDE SEQUENCE [LARGE SCALE GENOMIC DNA]</scope>
    <source>
        <strain evidence="1 2">18JY8-7</strain>
    </source>
</reference>
<protein>
    <recommendedName>
        <fullName evidence="3">MarR family transcriptional regulator</fullName>
    </recommendedName>
</protein>
<dbReference type="KEGG" id="coh:EAV92_07515"/>
<keyword evidence="2" id="KW-1185">Reference proteome</keyword>
<gene>
    <name evidence="1" type="ORF">EAV92_07515</name>
</gene>
<sequence length="71" mass="7966">MSANQDKLPLAKDLSSLSLSELMVYNALIKMDERTDISKIAKECRLTDLQVVVALQLLIHKNLIPSDIFLP</sequence>
<accession>A0A3G3JW02</accession>
<dbReference type="Proteomes" id="UP000269097">
    <property type="component" value="Chromosome"/>
</dbReference>
<proteinExistence type="predicted"/>
<evidence type="ECO:0008006" key="3">
    <source>
        <dbReference type="Google" id="ProtNLM"/>
    </source>
</evidence>
<dbReference type="RefSeq" id="WP_123040490.1">
    <property type="nucleotide sequence ID" value="NZ_CP033433.1"/>
</dbReference>
<organism evidence="1 2">
    <name type="scientific">Cohnella candidum</name>
    <dbReference type="NCBI Taxonomy" id="2674991"/>
    <lineage>
        <taxon>Bacteria</taxon>
        <taxon>Bacillati</taxon>
        <taxon>Bacillota</taxon>
        <taxon>Bacilli</taxon>
        <taxon>Bacillales</taxon>
        <taxon>Paenibacillaceae</taxon>
        <taxon>Cohnella</taxon>
    </lineage>
</organism>
<evidence type="ECO:0000313" key="2">
    <source>
        <dbReference type="Proteomes" id="UP000269097"/>
    </source>
</evidence>
<dbReference type="AlphaFoldDB" id="A0A3G3JW02"/>
<name>A0A3G3JW02_9BACL</name>
<dbReference type="EMBL" id="CP033433">
    <property type="protein sequence ID" value="AYQ72430.1"/>
    <property type="molecule type" value="Genomic_DNA"/>
</dbReference>